<keyword evidence="5 7" id="KW-0472">Membrane</keyword>
<feature type="domain" description="Palmitoyltransferase DHHC" evidence="9">
    <location>
        <begin position="87"/>
        <end position="220"/>
    </location>
</feature>
<dbReference type="EMBL" id="HBGE01061819">
    <property type="protein sequence ID" value="CAD9160255.1"/>
    <property type="molecule type" value="Transcribed_RNA"/>
</dbReference>
<dbReference type="EC" id="2.3.1.225" evidence="7"/>
<evidence type="ECO:0000256" key="7">
    <source>
        <dbReference type="RuleBase" id="RU079119"/>
    </source>
</evidence>
<sequence>MQRTRPFTTQRIYGMGFILIVMAIIFGIHLTFVFLVWGPKLWGFGALSVLFVYHVFFSNLLLSFYQCIMTDPGVVPPNWGFYMGDETKRRRYCKMCNVWKPDRTHHCSICNRCILNMDHHCPWINNCVGFYNRKFFIQLLSYVYLSLWIVVMFTVPDLWNRFWVLTSAPHLMNRTWYVIFSALVGIAFCMSVLLICTLTNFIRFHIRLVMENYTTIENLEREEGAKSKFDIGRRRNWEQVFGSNAWLWWLPMHTQASRPIGDGVRWRVHYTRVIDEDEELPADEDGMSQASRLLQQGSTARSGGSNLRGGS</sequence>
<evidence type="ECO:0000259" key="9">
    <source>
        <dbReference type="Pfam" id="PF01529"/>
    </source>
</evidence>
<evidence type="ECO:0000256" key="1">
    <source>
        <dbReference type="ARBA" id="ARBA00004141"/>
    </source>
</evidence>
<dbReference type="GO" id="GO:0019706">
    <property type="term" value="F:protein-cysteine S-palmitoyltransferase activity"/>
    <property type="evidence" value="ECO:0007669"/>
    <property type="project" value="UniProtKB-EC"/>
</dbReference>
<feature type="transmembrane region" description="Helical" evidence="7">
    <location>
        <begin position="12"/>
        <end position="35"/>
    </location>
</feature>
<dbReference type="PANTHER" id="PTHR12246">
    <property type="entry name" value="PALMITOYLTRANSFERASE ZDHHC16"/>
    <property type="match status" value="1"/>
</dbReference>
<comment type="subcellular location">
    <subcellularLocation>
        <location evidence="1">Membrane</location>
        <topology evidence="1">Multi-pass membrane protein</topology>
    </subcellularLocation>
</comment>
<dbReference type="GO" id="GO:0016020">
    <property type="term" value="C:membrane"/>
    <property type="evidence" value="ECO:0007669"/>
    <property type="project" value="UniProtKB-SubCell"/>
</dbReference>
<dbReference type="AlphaFoldDB" id="A0A7S1RAW0"/>
<dbReference type="Pfam" id="PF01529">
    <property type="entry name" value="DHHC"/>
    <property type="match status" value="1"/>
</dbReference>
<feature type="compositionally biased region" description="Polar residues" evidence="8">
    <location>
        <begin position="288"/>
        <end position="305"/>
    </location>
</feature>
<proteinExistence type="inferred from homology"/>
<dbReference type="InterPro" id="IPR001594">
    <property type="entry name" value="Palmitoyltrfase_DHHC"/>
</dbReference>
<comment type="domain">
    <text evidence="7">The DHHC domain is required for palmitoyltransferase activity.</text>
</comment>
<name>A0A7S1RAW0_ALECA</name>
<feature type="transmembrane region" description="Helical" evidence="7">
    <location>
        <begin position="135"/>
        <end position="155"/>
    </location>
</feature>
<feature type="region of interest" description="Disordered" evidence="8">
    <location>
        <begin position="280"/>
        <end position="311"/>
    </location>
</feature>
<comment type="similarity">
    <text evidence="7">Belongs to the DHHC palmitoyltransferase family.</text>
</comment>
<keyword evidence="2 7" id="KW-0808">Transferase</keyword>
<evidence type="ECO:0000256" key="4">
    <source>
        <dbReference type="ARBA" id="ARBA00022989"/>
    </source>
</evidence>
<dbReference type="PROSITE" id="PS50216">
    <property type="entry name" value="DHHC"/>
    <property type="match status" value="1"/>
</dbReference>
<feature type="transmembrane region" description="Helical" evidence="7">
    <location>
        <begin position="41"/>
        <end position="62"/>
    </location>
</feature>
<evidence type="ECO:0000256" key="6">
    <source>
        <dbReference type="ARBA" id="ARBA00023315"/>
    </source>
</evidence>
<reference evidence="10" key="1">
    <citation type="submission" date="2021-01" db="EMBL/GenBank/DDBJ databases">
        <authorList>
            <person name="Corre E."/>
            <person name="Pelletier E."/>
            <person name="Niang G."/>
            <person name="Scheremetjew M."/>
            <person name="Finn R."/>
            <person name="Kale V."/>
            <person name="Holt S."/>
            <person name="Cochrane G."/>
            <person name="Meng A."/>
            <person name="Brown T."/>
            <person name="Cohen L."/>
        </authorList>
    </citation>
    <scope>NUCLEOTIDE SEQUENCE</scope>
    <source>
        <strain evidence="10">OF101</strain>
    </source>
</reference>
<gene>
    <name evidence="10" type="ORF">ACAT0790_LOCUS37020</name>
</gene>
<evidence type="ECO:0000256" key="3">
    <source>
        <dbReference type="ARBA" id="ARBA00022692"/>
    </source>
</evidence>
<evidence type="ECO:0000256" key="8">
    <source>
        <dbReference type="SAM" id="MobiDB-lite"/>
    </source>
</evidence>
<keyword evidence="3 7" id="KW-0812">Transmembrane</keyword>
<evidence type="ECO:0000256" key="2">
    <source>
        <dbReference type="ARBA" id="ARBA00022679"/>
    </source>
</evidence>
<keyword evidence="6 7" id="KW-0012">Acyltransferase</keyword>
<evidence type="ECO:0000256" key="5">
    <source>
        <dbReference type="ARBA" id="ARBA00023136"/>
    </source>
</evidence>
<feature type="transmembrane region" description="Helical" evidence="7">
    <location>
        <begin position="175"/>
        <end position="202"/>
    </location>
</feature>
<protein>
    <recommendedName>
        <fullName evidence="7">Palmitoyltransferase</fullName>
        <ecNumber evidence="7">2.3.1.225</ecNumber>
    </recommendedName>
</protein>
<organism evidence="10">
    <name type="scientific">Alexandrium catenella</name>
    <name type="common">Red tide dinoflagellate</name>
    <name type="synonym">Gonyaulax catenella</name>
    <dbReference type="NCBI Taxonomy" id="2925"/>
    <lineage>
        <taxon>Eukaryota</taxon>
        <taxon>Sar</taxon>
        <taxon>Alveolata</taxon>
        <taxon>Dinophyceae</taxon>
        <taxon>Gonyaulacales</taxon>
        <taxon>Pyrocystaceae</taxon>
        <taxon>Alexandrium</taxon>
    </lineage>
</organism>
<dbReference type="InterPro" id="IPR039859">
    <property type="entry name" value="PFA4/ZDH16/20/ERF2-like"/>
</dbReference>
<keyword evidence="4 7" id="KW-1133">Transmembrane helix</keyword>
<accession>A0A7S1RAW0</accession>
<comment type="catalytic activity">
    <reaction evidence="7">
        <text>L-cysteinyl-[protein] + hexadecanoyl-CoA = S-hexadecanoyl-L-cysteinyl-[protein] + CoA</text>
        <dbReference type="Rhea" id="RHEA:36683"/>
        <dbReference type="Rhea" id="RHEA-COMP:10131"/>
        <dbReference type="Rhea" id="RHEA-COMP:11032"/>
        <dbReference type="ChEBI" id="CHEBI:29950"/>
        <dbReference type="ChEBI" id="CHEBI:57287"/>
        <dbReference type="ChEBI" id="CHEBI:57379"/>
        <dbReference type="ChEBI" id="CHEBI:74151"/>
        <dbReference type="EC" id="2.3.1.225"/>
    </reaction>
</comment>
<evidence type="ECO:0000313" key="10">
    <source>
        <dbReference type="EMBL" id="CAD9160255.1"/>
    </source>
</evidence>